<dbReference type="PANTHER" id="PTHR21310">
    <property type="entry name" value="AMINOGLYCOSIDE PHOSPHOTRANSFERASE-RELATED-RELATED"/>
    <property type="match status" value="1"/>
</dbReference>
<name>A0A165IRC5_9BASI</name>
<accession>A0A165IRC5</accession>
<dbReference type="OrthoDB" id="2906425at2759"/>
<keyword evidence="3" id="KW-1185">Reference proteome</keyword>
<dbReference type="Gene3D" id="3.90.1200.10">
    <property type="match status" value="1"/>
</dbReference>
<dbReference type="PANTHER" id="PTHR21310:SF55">
    <property type="entry name" value="AMINOGLYCOSIDE PHOSPHOTRANSFERASE DOMAIN-CONTAINING PROTEIN"/>
    <property type="match status" value="1"/>
</dbReference>
<evidence type="ECO:0000259" key="1">
    <source>
        <dbReference type="Pfam" id="PF01636"/>
    </source>
</evidence>
<dbReference type="InterPro" id="IPR011009">
    <property type="entry name" value="Kinase-like_dom_sf"/>
</dbReference>
<sequence length="304" mass="34989">MTFGMLMSGPVTFPLPQLRQTAPFLAKLWLSLPHRLRLGVYYVYRRFWRRRSTKANFGPRAFNLGLGLYLKCSLMMRSAEPHAMWLVQQHTNVTSPKLLDYIVHHTPYGDYSYILMTAIPGEMLCDVADTLTTEEVNDIGISLRRQIEEFRSIPNPYSTEICSAAGGETYAPHFCDAVEIPAMQNMAAFHQWIRKMARRYWPQMQPKLEPTFAKFDNTKPVFSHGDIADHNIMIHKGKFSGLIDWETAGWMPVYWEYTCSLETQWRSSAVFMRIIGLALPDKYPEEKDGISHTGMILMGIPPKV</sequence>
<feature type="domain" description="Aminoglycoside phosphotransferase" evidence="1">
    <location>
        <begin position="85"/>
        <end position="267"/>
    </location>
</feature>
<dbReference type="Pfam" id="PF01636">
    <property type="entry name" value="APH"/>
    <property type="match status" value="1"/>
</dbReference>
<dbReference type="STRING" id="1353952.A0A165IRC5"/>
<organism evidence="2 3">
    <name type="scientific">Calocera cornea HHB12733</name>
    <dbReference type="NCBI Taxonomy" id="1353952"/>
    <lineage>
        <taxon>Eukaryota</taxon>
        <taxon>Fungi</taxon>
        <taxon>Dikarya</taxon>
        <taxon>Basidiomycota</taxon>
        <taxon>Agaricomycotina</taxon>
        <taxon>Dacrymycetes</taxon>
        <taxon>Dacrymycetales</taxon>
        <taxon>Dacrymycetaceae</taxon>
        <taxon>Calocera</taxon>
    </lineage>
</organism>
<proteinExistence type="predicted"/>
<evidence type="ECO:0000313" key="3">
    <source>
        <dbReference type="Proteomes" id="UP000076842"/>
    </source>
</evidence>
<protein>
    <recommendedName>
        <fullName evidence="1">Aminoglycoside phosphotransferase domain-containing protein</fullName>
    </recommendedName>
</protein>
<dbReference type="InParanoid" id="A0A165IRC5"/>
<dbReference type="SUPFAM" id="SSF56112">
    <property type="entry name" value="Protein kinase-like (PK-like)"/>
    <property type="match status" value="1"/>
</dbReference>
<reference evidence="2 3" key="1">
    <citation type="journal article" date="2016" name="Mol. Biol. Evol.">
        <title>Comparative Genomics of Early-Diverging Mushroom-Forming Fungi Provides Insights into the Origins of Lignocellulose Decay Capabilities.</title>
        <authorList>
            <person name="Nagy L.G."/>
            <person name="Riley R."/>
            <person name="Tritt A."/>
            <person name="Adam C."/>
            <person name="Daum C."/>
            <person name="Floudas D."/>
            <person name="Sun H."/>
            <person name="Yadav J.S."/>
            <person name="Pangilinan J."/>
            <person name="Larsson K.H."/>
            <person name="Matsuura K."/>
            <person name="Barry K."/>
            <person name="Labutti K."/>
            <person name="Kuo R."/>
            <person name="Ohm R.A."/>
            <person name="Bhattacharya S.S."/>
            <person name="Shirouzu T."/>
            <person name="Yoshinaga Y."/>
            <person name="Martin F.M."/>
            <person name="Grigoriev I.V."/>
            <person name="Hibbett D.S."/>
        </authorList>
    </citation>
    <scope>NUCLEOTIDE SEQUENCE [LARGE SCALE GENOMIC DNA]</scope>
    <source>
        <strain evidence="2 3">HHB12733</strain>
    </source>
</reference>
<dbReference type="AlphaFoldDB" id="A0A165IRC5"/>
<gene>
    <name evidence="2" type="ORF">CALCODRAFT_447996</name>
</gene>
<dbReference type="EMBL" id="KV423927">
    <property type="protein sequence ID" value="KZT60887.1"/>
    <property type="molecule type" value="Genomic_DNA"/>
</dbReference>
<evidence type="ECO:0000313" key="2">
    <source>
        <dbReference type="EMBL" id="KZT60887.1"/>
    </source>
</evidence>
<dbReference type="InterPro" id="IPR002575">
    <property type="entry name" value="Aminoglycoside_PTrfase"/>
</dbReference>
<dbReference type="Proteomes" id="UP000076842">
    <property type="component" value="Unassembled WGS sequence"/>
</dbReference>
<dbReference type="InterPro" id="IPR051678">
    <property type="entry name" value="AGP_Transferase"/>
</dbReference>